<evidence type="ECO:0000256" key="1">
    <source>
        <dbReference type="SAM" id="Phobius"/>
    </source>
</evidence>
<organism evidence="2 3">
    <name type="scientific">Oldenlandia corymbosa var. corymbosa</name>
    <dbReference type="NCBI Taxonomy" id="529605"/>
    <lineage>
        <taxon>Eukaryota</taxon>
        <taxon>Viridiplantae</taxon>
        <taxon>Streptophyta</taxon>
        <taxon>Embryophyta</taxon>
        <taxon>Tracheophyta</taxon>
        <taxon>Spermatophyta</taxon>
        <taxon>Magnoliopsida</taxon>
        <taxon>eudicotyledons</taxon>
        <taxon>Gunneridae</taxon>
        <taxon>Pentapetalae</taxon>
        <taxon>asterids</taxon>
        <taxon>lamiids</taxon>
        <taxon>Gentianales</taxon>
        <taxon>Rubiaceae</taxon>
        <taxon>Rubioideae</taxon>
        <taxon>Spermacoceae</taxon>
        <taxon>Hedyotis-Oldenlandia complex</taxon>
        <taxon>Oldenlandia</taxon>
    </lineage>
</organism>
<feature type="transmembrane region" description="Helical" evidence="1">
    <location>
        <begin position="34"/>
        <end position="63"/>
    </location>
</feature>
<accession>A0AAV1DYN0</accession>
<dbReference type="EMBL" id="OX459124">
    <property type="protein sequence ID" value="CAI9112902.1"/>
    <property type="molecule type" value="Genomic_DNA"/>
</dbReference>
<keyword evidence="3" id="KW-1185">Reference proteome</keyword>
<protein>
    <submittedName>
        <fullName evidence="2">OLC1v1013408C1</fullName>
    </submittedName>
</protein>
<reference evidence="2" key="1">
    <citation type="submission" date="2023-03" db="EMBL/GenBank/DDBJ databases">
        <authorList>
            <person name="Julca I."/>
        </authorList>
    </citation>
    <scope>NUCLEOTIDE SEQUENCE</scope>
</reference>
<proteinExistence type="predicted"/>
<dbReference type="AlphaFoldDB" id="A0AAV1DYN0"/>
<feature type="transmembrane region" description="Helical" evidence="1">
    <location>
        <begin position="84"/>
        <end position="107"/>
    </location>
</feature>
<evidence type="ECO:0000313" key="2">
    <source>
        <dbReference type="EMBL" id="CAI9112902.1"/>
    </source>
</evidence>
<evidence type="ECO:0000313" key="3">
    <source>
        <dbReference type="Proteomes" id="UP001161247"/>
    </source>
</evidence>
<name>A0AAV1DYN0_OLDCO</name>
<keyword evidence="1" id="KW-1133">Transmembrane helix</keyword>
<keyword evidence="1" id="KW-0812">Transmembrane</keyword>
<gene>
    <name evidence="2" type="ORF">OLC1_LOCUS20009</name>
</gene>
<dbReference type="Proteomes" id="UP001161247">
    <property type="component" value="Chromosome 7"/>
</dbReference>
<sequence length="287" mass="30390">MASLPILAIVSSLVEHVDSTVVRSVDNVLKMIGFPLPIAALADIVMMTGVTLSLIAQLADALLMTIATLEVTHVTAASIQTLPIIVVALAGFVPPFVALVELVHVVVGSVLQMDRLAQIALEMVESIEVALMAIVPATMAITASHSTALLSNRSVETPLMMIVTALEEKTMLVMTELAPMISEHVEILATMIQTVEYVPTIDSDSPLWTLSIAKVATAFETGLTVKSHEPIETPLVVNKMVGSLPRIAAELILETVSVAKPVGSVRMATEYPDTPSAMNMVGGHVPM</sequence>
<keyword evidence="1" id="KW-0472">Membrane</keyword>